<proteinExistence type="inferred from homology"/>
<dbReference type="Pfam" id="PF00929">
    <property type="entry name" value="RNase_T"/>
    <property type="match status" value="1"/>
</dbReference>
<evidence type="ECO:0000259" key="9">
    <source>
        <dbReference type="SMART" id="SM00479"/>
    </source>
</evidence>
<evidence type="ECO:0000313" key="10">
    <source>
        <dbReference type="EMBL" id="KZP32965.1"/>
    </source>
</evidence>
<evidence type="ECO:0000256" key="6">
    <source>
        <dbReference type="ARBA" id="ARBA00023242"/>
    </source>
</evidence>
<feature type="chain" id="PRO_5007881294" description="Exonuclease domain-containing protein" evidence="8">
    <location>
        <begin position="20"/>
        <end position="534"/>
    </location>
</feature>
<gene>
    <name evidence="10" type="ORF">FIBSPDRAFT_721785</name>
</gene>
<dbReference type="FunFam" id="3.30.420.10:FF:000031">
    <property type="entry name" value="RNA exonuclease 1"/>
    <property type="match status" value="1"/>
</dbReference>
<keyword evidence="8" id="KW-0732">Signal</keyword>
<feature type="compositionally biased region" description="Low complexity" evidence="7">
    <location>
        <begin position="65"/>
        <end position="86"/>
    </location>
</feature>
<dbReference type="PANTHER" id="PTHR12801">
    <property type="entry name" value="RNA EXONUCLEASE REXO1 / RECO3 FAMILY MEMBER-RELATED"/>
    <property type="match status" value="1"/>
</dbReference>
<evidence type="ECO:0000256" key="5">
    <source>
        <dbReference type="ARBA" id="ARBA00022839"/>
    </source>
</evidence>
<reference evidence="10 11" key="1">
    <citation type="journal article" date="2016" name="Mol. Biol. Evol.">
        <title>Comparative Genomics of Early-Diverging Mushroom-Forming Fungi Provides Insights into the Origins of Lignocellulose Decay Capabilities.</title>
        <authorList>
            <person name="Nagy L.G."/>
            <person name="Riley R."/>
            <person name="Tritt A."/>
            <person name="Adam C."/>
            <person name="Daum C."/>
            <person name="Floudas D."/>
            <person name="Sun H."/>
            <person name="Yadav J.S."/>
            <person name="Pangilinan J."/>
            <person name="Larsson K.H."/>
            <person name="Matsuura K."/>
            <person name="Barry K."/>
            <person name="Labutti K."/>
            <person name="Kuo R."/>
            <person name="Ohm R.A."/>
            <person name="Bhattacharya S.S."/>
            <person name="Shirouzu T."/>
            <person name="Yoshinaga Y."/>
            <person name="Martin F.M."/>
            <person name="Grigoriev I.V."/>
            <person name="Hibbett D.S."/>
        </authorList>
    </citation>
    <scope>NUCLEOTIDE SEQUENCE [LARGE SCALE GENOMIC DNA]</scope>
    <source>
        <strain evidence="10 11">CBS 109695</strain>
    </source>
</reference>
<dbReference type="InterPro" id="IPR036397">
    <property type="entry name" value="RNaseH_sf"/>
</dbReference>
<evidence type="ECO:0000256" key="4">
    <source>
        <dbReference type="ARBA" id="ARBA00022801"/>
    </source>
</evidence>
<dbReference type="SMART" id="SM00479">
    <property type="entry name" value="EXOIII"/>
    <property type="match status" value="1"/>
</dbReference>
<keyword evidence="6" id="KW-0539">Nucleus</keyword>
<dbReference type="AlphaFoldDB" id="A0A166VQM0"/>
<evidence type="ECO:0000256" key="8">
    <source>
        <dbReference type="SAM" id="SignalP"/>
    </source>
</evidence>
<dbReference type="STRING" id="436010.A0A166VQM0"/>
<evidence type="ECO:0000256" key="3">
    <source>
        <dbReference type="ARBA" id="ARBA00022722"/>
    </source>
</evidence>
<evidence type="ECO:0000256" key="2">
    <source>
        <dbReference type="ARBA" id="ARBA00006357"/>
    </source>
</evidence>
<dbReference type="InterPro" id="IPR034922">
    <property type="entry name" value="REX1-like_exo"/>
</dbReference>
<dbReference type="GO" id="GO:0005634">
    <property type="term" value="C:nucleus"/>
    <property type="evidence" value="ECO:0007669"/>
    <property type="project" value="UniProtKB-SubCell"/>
</dbReference>
<feature type="region of interest" description="Disordered" evidence="7">
    <location>
        <begin position="62"/>
        <end position="99"/>
    </location>
</feature>
<dbReference type="PANTHER" id="PTHR12801:SF115">
    <property type="entry name" value="FI18136P1-RELATED"/>
    <property type="match status" value="1"/>
</dbReference>
<keyword evidence="4" id="KW-0378">Hydrolase</keyword>
<dbReference type="Gene3D" id="3.30.420.10">
    <property type="entry name" value="Ribonuclease H-like superfamily/Ribonuclease H"/>
    <property type="match status" value="1"/>
</dbReference>
<keyword evidence="11" id="KW-1185">Reference proteome</keyword>
<evidence type="ECO:0000256" key="7">
    <source>
        <dbReference type="SAM" id="MobiDB-lite"/>
    </source>
</evidence>
<comment type="similarity">
    <text evidence="2">Belongs to the REXO1/REXO3 family.</text>
</comment>
<organism evidence="10 11">
    <name type="scientific">Athelia psychrophila</name>
    <dbReference type="NCBI Taxonomy" id="1759441"/>
    <lineage>
        <taxon>Eukaryota</taxon>
        <taxon>Fungi</taxon>
        <taxon>Dikarya</taxon>
        <taxon>Basidiomycota</taxon>
        <taxon>Agaricomycotina</taxon>
        <taxon>Agaricomycetes</taxon>
        <taxon>Agaricomycetidae</taxon>
        <taxon>Atheliales</taxon>
        <taxon>Atheliaceae</taxon>
        <taxon>Athelia</taxon>
    </lineage>
</organism>
<evidence type="ECO:0000313" key="11">
    <source>
        <dbReference type="Proteomes" id="UP000076532"/>
    </source>
</evidence>
<dbReference type="EMBL" id="KV417484">
    <property type="protein sequence ID" value="KZP32965.1"/>
    <property type="molecule type" value="Genomic_DNA"/>
</dbReference>
<protein>
    <recommendedName>
        <fullName evidence="9">Exonuclease domain-containing protein</fullName>
    </recommendedName>
</protein>
<name>A0A166VQM0_9AGAM</name>
<keyword evidence="3" id="KW-0540">Nuclease</keyword>
<dbReference type="GO" id="GO:0010629">
    <property type="term" value="P:negative regulation of gene expression"/>
    <property type="evidence" value="ECO:0007669"/>
    <property type="project" value="UniProtKB-ARBA"/>
</dbReference>
<comment type="subcellular location">
    <subcellularLocation>
        <location evidence="1">Nucleus</location>
    </subcellularLocation>
</comment>
<dbReference type="OrthoDB" id="8191639at2759"/>
<dbReference type="Proteomes" id="UP000076532">
    <property type="component" value="Unassembled WGS sequence"/>
</dbReference>
<dbReference type="InterPro" id="IPR013520">
    <property type="entry name" value="Ribonucl_H"/>
</dbReference>
<dbReference type="SUPFAM" id="SSF53098">
    <property type="entry name" value="Ribonuclease H-like"/>
    <property type="match status" value="1"/>
</dbReference>
<feature type="signal peptide" evidence="8">
    <location>
        <begin position="1"/>
        <end position="19"/>
    </location>
</feature>
<accession>A0A166VQM0</accession>
<evidence type="ECO:0000256" key="1">
    <source>
        <dbReference type="ARBA" id="ARBA00004123"/>
    </source>
</evidence>
<dbReference type="InterPro" id="IPR047021">
    <property type="entry name" value="REXO1/3/4-like"/>
</dbReference>
<dbReference type="GO" id="GO:0003676">
    <property type="term" value="F:nucleic acid binding"/>
    <property type="evidence" value="ECO:0007669"/>
    <property type="project" value="InterPro"/>
</dbReference>
<sequence>MFSSLGLFANLACPAGLQCLRPSCLYSHRSDLPLPHSLNIPIEKPKATPRPNHVATTIPAKRAATHTPATHFPASSTAAGPSSISSNATEPPRKLQRLGVTEKRVTATSTSYTSTGVPILKVNAAQSFIAIPVRQAMIKNLHDHFVVLYGALLESNPHLAAEHTLRQEEEVYKKSTKFTYRNAVISSISNLKRRTRPDSISHASVGTIDEVAAREESRNKLSSLHLRRENLQHMIMTLDVMRDWGYIVDIPAGEGGSEPNRVGHTVKCERCSQPYMVKPYEQTEECDYHWGRQYTKVVEGSDRVRLYTCCLRPVSDGGGCVRGPHIFYESDPEALHLRHAFSATQPSNASTVLDVVAMDCEMVYTTGGFRCARVSVIDGTGAEVFDELVRMDSGVEVVDYNTRFSGITQENHSKAVLPLSAIRKSLSVLIDSSTIIIGHGLENDLKTLRMIHHKCIDTAILFPHKAGAPYRRSLKDLAKEHLGKVIQAGGPTEGHSSVEDSVATLDMVRWYVLNKPKPKAASTDTVAKARPLFD</sequence>
<feature type="domain" description="Exonuclease" evidence="9">
    <location>
        <begin position="354"/>
        <end position="517"/>
    </location>
</feature>
<dbReference type="InterPro" id="IPR012337">
    <property type="entry name" value="RNaseH-like_sf"/>
</dbReference>
<keyword evidence="5" id="KW-0269">Exonuclease</keyword>
<dbReference type="GO" id="GO:0004527">
    <property type="term" value="F:exonuclease activity"/>
    <property type="evidence" value="ECO:0007669"/>
    <property type="project" value="UniProtKB-KW"/>
</dbReference>
<dbReference type="CDD" id="cd06145">
    <property type="entry name" value="REX1_like"/>
    <property type="match status" value="1"/>
</dbReference>